<protein>
    <recommendedName>
        <fullName evidence="7">Peroxidase</fullName>
    </recommendedName>
</protein>
<organism evidence="5 6">
    <name type="scientific">Rhizobium halophytocola</name>
    <dbReference type="NCBI Taxonomy" id="735519"/>
    <lineage>
        <taxon>Bacteria</taxon>
        <taxon>Pseudomonadati</taxon>
        <taxon>Pseudomonadota</taxon>
        <taxon>Alphaproteobacteria</taxon>
        <taxon>Hyphomicrobiales</taxon>
        <taxon>Rhizobiaceae</taxon>
        <taxon>Rhizobium/Agrobacterium group</taxon>
        <taxon>Rhizobium</taxon>
    </lineage>
</organism>
<proteinExistence type="predicted"/>
<feature type="region of interest" description="Disordered" evidence="4">
    <location>
        <begin position="517"/>
        <end position="540"/>
    </location>
</feature>
<keyword evidence="2" id="KW-0964">Secreted</keyword>
<dbReference type="PANTHER" id="PTHR11475:SF4">
    <property type="entry name" value="CHORION PEROXIDASE"/>
    <property type="match status" value="1"/>
</dbReference>
<dbReference type="Proteomes" id="UP000759443">
    <property type="component" value="Unassembled WGS sequence"/>
</dbReference>
<dbReference type="PROSITE" id="PS50292">
    <property type="entry name" value="PEROXIDASE_3"/>
    <property type="match status" value="1"/>
</dbReference>
<evidence type="ECO:0000313" key="6">
    <source>
        <dbReference type="Proteomes" id="UP000759443"/>
    </source>
</evidence>
<accession>A0ABS4DYK8</accession>
<dbReference type="Gene3D" id="1.10.640.10">
    <property type="entry name" value="Haem peroxidase domain superfamily, animal type"/>
    <property type="match status" value="1"/>
</dbReference>
<gene>
    <name evidence="5" type="ORF">J2Z17_002197</name>
</gene>
<evidence type="ECO:0000256" key="2">
    <source>
        <dbReference type="ARBA" id="ARBA00022525"/>
    </source>
</evidence>
<comment type="caution">
    <text evidence="5">The sequence shown here is derived from an EMBL/GenBank/DDBJ whole genome shotgun (WGS) entry which is preliminary data.</text>
</comment>
<keyword evidence="6" id="KW-1185">Reference proteome</keyword>
<evidence type="ECO:0000256" key="1">
    <source>
        <dbReference type="ARBA" id="ARBA00004613"/>
    </source>
</evidence>
<dbReference type="SUPFAM" id="SSF48113">
    <property type="entry name" value="Heme-dependent peroxidases"/>
    <property type="match status" value="1"/>
</dbReference>
<evidence type="ECO:0008006" key="7">
    <source>
        <dbReference type="Google" id="ProtNLM"/>
    </source>
</evidence>
<comment type="subcellular location">
    <subcellularLocation>
        <location evidence="1">Secreted</location>
    </subcellularLocation>
</comment>
<dbReference type="InterPro" id="IPR037120">
    <property type="entry name" value="Haem_peroxidase_sf_animal"/>
</dbReference>
<reference evidence="5 6" key="1">
    <citation type="submission" date="2021-03" db="EMBL/GenBank/DDBJ databases">
        <title>Genomic Encyclopedia of Type Strains, Phase IV (KMG-IV): sequencing the most valuable type-strain genomes for metagenomic binning, comparative biology and taxonomic classification.</title>
        <authorList>
            <person name="Goeker M."/>
        </authorList>
    </citation>
    <scope>NUCLEOTIDE SEQUENCE [LARGE SCALE GENOMIC DNA]</scope>
    <source>
        <strain evidence="5 6">DSM 21600</strain>
    </source>
</reference>
<dbReference type="PANTHER" id="PTHR11475">
    <property type="entry name" value="OXIDASE/PEROXIDASE"/>
    <property type="match status" value="1"/>
</dbReference>
<evidence type="ECO:0000256" key="4">
    <source>
        <dbReference type="SAM" id="MobiDB-lite"/>
    </source>
</evidence>
<evidence type="ECO:0000256" key="3">
    <source>
        <dbReference type="ARBA" id="ARBA00023180"/>
    </source>
</evidence>
<dbReference type="EMBL" id="JAGGJU010000005">
    <property type="protein sequence ID" value="MBP1850760.1"/>
    <property type="molecule type" value="Genomic_DNA"/>
</dbReference>
<sequence length="540" mass="59922">MHHGAKNFEITAPRSRFYQGSFGRLFPDLPPWKPKLDSDTAAALEAFALDVSERLMTDEGEADKDSAIPSGYVYFGQFVDHDITLDVTPLSDAEADPNRLQNFRTPRLDLDCVYGLGPDAQPYLYDKTKGFNGKLRVEHIPDTRFFDLPRLSRASGAQQTALIGDPRNDENALVAQVQLAWILSHNALVDAALERGYSGSDAFERARKSLKWLYQWIVWHDYISRICAPEIHGHAMKRVESPGGRHSWELGYKDVYNWKSSPYMPVEFSVAAYRYGHSLVRTEYQTNIIHGFGNNTPTFSVEDDNLRGFRALDVDRVVQWDWFLQMTSSAPGIFPQFARGFDTKLSKALRHLLEDPDEPGNPTRILNVLAARNIVRGVRLELPAGTDVAKLLNVKPIALGDDEPDALWYYLLKEAETDRAENPSGGGSQHLGSVGSIIVASTFAGLLKGDPMSFINLQPGWQPDDDELLQAINETRTNIGGDPLTVDAKGQPNPWTLASIIRLAGLPVDANMVTELGQPPSPQPTQDLVTARGLKAGASR</sequence>
<dbReference type="RefSeq" id="WP_209944804.1">
    <property type="nucleotide sequence ID" value="NZ_JAGGJU010000005.1"/>
</dbReference>
<name>A0ABS4DYK8_9HYPH</name>
<dbReference type="Pfam" id="PF03098">
    <property type="entry name" value="An_peroxidase"/>
    <property type="match status" value="1"/>
</dbReference>
<evidence type="ECO:0000313" key="5">
    <source>
        <dbReference type="EMBL" id="MBP1850760.1"/>
    </source>
</evidence>
<dbReference type="InterPro" id="IPR010255">
    <property type="entry name" value="Haem_peroxidase_sf"/>
</dbReference>
<keyword evidence="3" id="KW-0325">Glycoprotein</keyword>
<dbReference type="InterPro" id="IPR019791">
    <property type="entry name" value="Haem_peroxidase_animal"/>
</dbReference>